<protein>
    <recommendedName>
        <fullName evidence="2">Putative adhesin Stv domain-containing protein</fullName>
    </recommendedName>
</protein>
<dbReference type="Proteomes" id="UP001549366">
    <property type="component" value="Unassembled WGS sequence"/>
</dbReference>
<proteinExistence type="predicted"/>
<gene>
    <name evidence="3" type="ORF">V5J35_001572</name>
</gene>
<name>A0ABV2SF60_9GAMM</name>
<organism evidence="3 4">
    <name type="scientific">Endozoicomonas lisbonensis</name>
    <dbReference type="NCBI Taxonomy" id="3120522"/>
    <lineage>
        <taxon>Bacteria</taxon>
        <taxon>Pseudomonadati</taxon>
        <taxon>Pseudomonadota</taxon>
        <taxon>Gammaproteobacteria</taxon>
        <taxon>Oceanospirillales</taxon>
        <taxon>Endozoicomonadaceae</taxon>
        <taxon>Endozoicomonas</taxon>
    </lineage>
</organism>
<dbReference type="InterPro" id="IPR049002">
    <property type="entry name" value="Stv"/>
</dbReference>
<keyword evidence="4" id="KW-1185">Reference proteome</keyword>
<feature type="region of interest" description="Disordered" evidence="1">
    <location>
        <begin position="191"/>
        <end position="210"/>
    </location>
</feature>
<reference evidence="3 4" key="1">
    <citation type="submission" date="2024-06" db="EMBL/GenBank/DDBJ databases">
        <title>Genomic Encyclopedia of Type Strains, Phase V (KMG-V): Genome sequencing to study the core and pangenomes of soil and plant-associated prokaryotes.</title>
        <authorList>
            <person name="Whitman W."/>
        </authorList>
    </citation>
    <scope>NUCLEOTIDE SEQUENCE [LARGE SCALE GENOMIC DNA]</scope>
    <source>
        <strain evidence="3 4">NE40</strain>
    </source>
</reference>
<dbReference type="EMBL" id="JBEWTB010000002">
    <property type="protein sequence ID" value="MET4756380.1"/>
    <property type="molecule type" value="Genomic_DNA"/>
</dbReference>
<accession>A0ABV2SF60</accession>
<evidence type="ECO:0000256" key="1">
    <source>
        <dbReference type="SAM" id="MobiDB-lite"/>
    </source>
</evidence>
<evidence type="ECO:0000259" key="2">
    <source>
        <dbReference type="Pfam" id="PF21527"/>
    </source>
</evidence>
<dbReference type="RefSeq" id="WP_354010724.1">
    <property type="nucleotide sequence ID" value="NZ_JBEWTA010000001.1"/>
</dbReference>
<comment type="caution">
    <text evidence="3">The sequence shown here is derived from an EMBL/GenBank/DDBJ whole genome shotgun (WGS) entry which is preliminary data.</text>
</comment>
<dbReference type="Pfam" id="PF21527">
    <property type="entry name" value="Stv"/>
    <property type="match status" value="1"/>
</dbReference>
<evidence type="ECO:0000313" key="4">
    <source>
        <dbReference type="Proteomes" id="UP001549366"/>
    </source>
</evidence>
<sequence length="221" mass="25412">MKFPTRSRVKTEKLKSCLKLYTCKNLGDNIQNLIISCHGLFESKCDGSMEPSSHFYTPNWTTLFFYGPHGTPLLGAPHLYMQGSAPPLEAALPQEKVVNYLLLHKSGSSWGDIPDLKEVMVKYRTGEYRTLSQHPFRFYDVVTLEPCEGYYLRLKTVLNILFKTGHCYPRIHCDFCRSRYGDTSLEHLTWPSYRNRPGPGPEDQYTPARQTPGLLDDWVIL</sequence>
<feature type="domain" description="Putative adhesin Stv" evidence="2">
    <location>
        <begin position="33"/>
        <end position="178"/>
    </location>
</feature>
<evidence type="ECO:0000313" key="3">
    <source>
        <dbReference type="EMBL" id="MET4756380.1"/>
    </source>
</evidence>